<sequence length="103" mass="11936">MDKQINAQKETESRSARRYEYLLSQKQKMDAIDDPEKEIDRLNSSAAVLQNETHVSQSILTVSSDIRKELTEMKHIFQTNTSFYEEELASMKNALEKLLLANK</sequence>
<reference evidence="2" key="1">
    <citation type="submission" date="2012-11" db="EMBL/GenBank/DDBJ databases">
        <authorList>
            <person name="Lucero-Rivera Y.E."/>
            <person name="Tovar-Ramirez D."/>
        </authorList>
    </citation>
    <scope>NUCLEOTIDE SEQUENCE [LARGE SCALE GENOMIC DNA]</scope>
    <source>
        <strain evidence="2">Araruama</strain>
    </source>
</reference>
<dbReference type="Proteomes" id="UP000189670">
    <property type="component" value="Unassembled WGS sequence"/>
</dbReference>
<organism evidence="1 2">
    <name type="scientific">Candidatus Magnetoglobus multicellularis str. Araruama</name>
    <dbReference type="NCBI Taxonomy" id="890399"/>
    <lineage>
        <taxon>Bacteria</taxon>
        <taxon>Pseudomonadati</taxon>
        <taxon>Thermodesulfobacteriota</taxon>
        <taxon>Desulfobacteria</taxon>
        <taxon>Desulfobacterales</taxon>
        <taxon>Desulfobacteraceae</taxon>
        <taxon>Candidatus Magnetoglobus</taxon>
    </lineage>
</organism>
<protein>
    <submittedName>
        <fullName evidence="1">Uncharacterized protein</fullName>
    </submittedName>
</protein>
<evidence type="ECO:0000313" key="2">
    <source>
        <dbReference type="Proteomes" id="UP000189670"/>
    </source>
</evidence>
<name>A0A1V1P7J0_9BACT</name>
<gene>
    <name evidence="1" type="ORF">OMM_08579</name>
</gene>
<dbReference type="AlphaFoldDB" id="A0A1V1P7J0"/>
<proteinExistence type="predicted"/>
<comment type="caution">
    <text evidence="1">The sequence shown here is derived from an EMBL/GenBank/DDBJ whole genome shotgun (WGS) entry which is preliminary data.</text>
</comment>
<accession>A0A1V1P7J0</accession>
<dbReference type="EMBL" id="ATBP01000374">
    <property type="protein sequence ID" value="ETR70754.1"/>
    <property type="molecule type" value="Genomic_DNA"/>
</dbReference>
<evidence type="ECO:0000313" key="1">
    <source>
        <dbReference type="EMBL" id="ETR70754.1"/>
    </source>
</evidence>